<proteinExistence type="predicted"/>
<dbReference type="EMBL" id="KZ772688">
    <property type="protein sequence ID" value="PTQ44939.1"/>
    <property type="molecule type" value="Genomic_DNA"/>
</dbReference>
<evidence type="ECO:0000313" key="2">
    <source>
        <dbReference type="Proteomes" id="UP000244005"/>
    </source>
</evidence>
<gene>
    <name evidence="1" type="ORF">MARPO_0016s0020</name>
</gene>
<organism evidence="1 2">
    <name type="scientific">Marchantia polymorpha</name>
    <name type="common">Common liverwort</name>
    <name type="synonym">Marchantia aquatica</name>
    <dbReference type="NCBI Taxonomy" id="3197"/>
    <lineage>
        <taxon>Eukaryota</taxon>
        <taxon>Viridiplantae</taxon>
        <taxon>Streptophyta</taxon>
        <taxon>Embryophyta</taxon>
        <taxon>Marchantiophyta</taxon>
        <taxon>Marchantiopsida</taxon>
        <taxon>Marchantiidae</taxon>
        <taxon>Marchantiales</taxon>
        <taxon>Marchantiaceae</taxon>
        <taxon>Marchantia</taxon>
    </lineage>
</organism>
<dbReference type="Gramene" id="Mp6g09760.1">
    <property type="protein sequence ID" value="Mp6g09760.1.cds"/>
    <property type="gene ID" value="Mp6g09760"/>
</dbReference>
<reference evidence="2" key="1">
    <citation type="journal article" date="2017" name="Cell">
        <title>Insights into land plant evolution garnered from the Marchantia polymorpha genome.</title>
        <authorList>
            <person name="Bowman J.L."/>
            <person name="Kohchi T."/>
            <person name="Yamato K.T."/>
            <person name="Jenkins J."/>
            <person name="Shu S."/>
            <person name="Ishizaki K."/>
            <person name="Yamaoka S."/>
            <person name="Nishihama R."/>
            <person name="Nakamura Y."/>
            <person name="Berger F."/>
            <person name="Adam C."/>
            <person name="Aki S.S."/>
            <person name="Althoff F."/>
            <person name="Araki T."/>
            <person name="Arteaga-Vazquez M.A."/>
            <person name="Balasubrmanian S."/>
            <person name="Barry K."/>
            <person name="Bauer D."/>
            <person name="Boehm C.R."/>
            <person name="Briginshaw L."/>
            <person name="Caballero-Perez J."/>
            <person name="Catarino B."/>
            <person name="Chen F."/>
            <person name="Chiyoda S."/>
            <person name="Chovatia M."/>
            <person name="Davies K.M."/>
            <person name="Delmans M."/>
            <person name="Demura T."/>
            <person name="Dierschke T."/>
            <person name="Dolan L."/>
            <person name="Dorantes-Acosta A.E."/>
            <person name="Eklund D.M."/>
            <person name="Florent S.N."/>
            <person name="Flores-Sandoval E."/>
            <person name="Fujiyama A."/>
            <person name="Fukuzawa H."/>
            <person name="Galik B."/>
            <person name="Grimanelli D."/>
            <person name="Grimwood J."/>
            <person name="Grossniklaus U."/>
            <person name="Hamada T."/>
            <person name="Haseloff J."/>
            <person name="Hetherington A.J."/>
            <person name="Higo A."/>
            <person name="Hirakawa Y."/>
            <person name="Hundley H.N."/>
            <person name="Ikeda Y."/>
            <person name="Inoue K."/>
            <person name="Inoue S.I."/>
            <person name="Ishida S."/>
            <person name="Jia Q."/>
            <person name="Kakita M."/>
            <person name="Kanazawa T."/>
            <person name="Kawai Y."/>
            <person name="Kawashima T."/>
            <person name="Kennedy M."/>
            <person name="Kinose K."/>
            <person name="Kinoshita T."/>
            <person name="Kohara Y."/>
            <person name="Koide E."/>
            <person name="Komatsu K."/>
            <person name="Kopischke S."/>
            <person name="Kubo M."/>
            <person name="Kyozuka J."/>
            <person name="Lagercrantz U."/>
            <person name="Lin S.S."/>
            <person name="Lindquist E."/>
            <person name="Lipzen A.M."/>
            <person name="Lu C.W."/>
            <person name="De Luna E."/>
            <person name="Martienssen R.A."/>
            <person name="Minamino N."/>
            <person name="Mizutani M."/>
            <person name="Mizutani M."/>
            <person name="Mochizuki N."/>
            <person name="Monte I."/>
            <person name="Mosher R."/>
            <person name="Nagasaki H."/>
            <person name="Nakagami H."/>
            <person name="Naramoto S."/>
            <person name="Nishitani K."/>
            <person name="Ohtani M."/>
            <person name="Okamoto T."/>
            <person name="Okumura M."/>
            <person name="Phillips J."/>
            <person name="Pollak B."/>
            <person name="Reinders A."/>
            <person name="Rovekamp M."/>
            <person name="Sano R."/>
            <person name="Sawa S."/>
            <person name="Schmid M.W."/>
            <person name="Shirakawa M."/>
            <person name="Solano R."/>
            <person name="Spunde A."/>
            <person name="Suetsugu N."/>
            <person name="Sugano S."/>
            <person name="Sugiyama A."/>
            <person name="Sun R."/>
            <person name="Suzuki Y."/>
            <person name="Takenaka M."/>
            <person name="Takezawa D."/>
            <person name="Tomogane H."/>
            <person name="Tsuzuki M."/>
            <person name="Ueda T."/>
            <person name="Umeda M."/>
            <person name="Ward J.M."/>
            <person name="Watanabe Y."/>
            <person name="Yazaki K."/>
            <person name="Yokoyama R."/>
            <person name="Yoshitake Y."/>
            <person name="Yotsui I."/>
            <person name="Zachgo S."/>
            <person name="Schmutz J."/>
        </authorList>
    </citation>
    <scope>NUCLEOTIDE SEQUENCE [LARGE SCALE GENOMIC DNA]</scope>
    <source>
        <strain evidence="2">Tak-1</strain>
    </source>
</reference>
<protein>
    <submittedName>
        <fullName evidence="1">Uncharacterized protein</fullName>
    </submittedName>
</protein>
<accession>A0A2R6XFV3</accession>
<evidence type="ECO:0000313" key="1">
    <source>
        <dbReference type="EMBL" id="PTQ44939.1"/>
    </source>
</evidence>
<sequence>MCRKSTRLELTRSHSSWKASQFSFCAFLFQWDSLSLFDSGSLGKALESSVCVCSRW</sequence>
<name>A0A2R6XFV3_MARPO</name>
<dbReference type="Proteomes" id="UP000244005">
    <property type="component" value="Unassembled WGS sequence"/>
</dbReference>
<keyword evidence="2" id="KW-1185">Reference proteome</keyword>
<dbReference type="AlphaFoldDB" id="A0A2R6XFV3"/>